<reference evidence="3" key="1">
    <citation type="submission" date="2016-06" db="EMBL/GenBank/DDBJ databases">
        <authorList>
            <person name="Varghese N."/>
            <person name="Submissions Spin"/>
        </authorList>
    </citation>
    <scope>NUCLEOTIDE SEQUENCE [LARGE SCALE GENOMIC DNA]</scope>
    <source>
        <strain evidence="3">DSM 43819</strain>
    </source>
</reference>
<evidence type="ECO:0000256" key="1">
    <source>
        <dbReference type="SAM" id="MobiDB-lite"/>
    </source>
</evidence>
<protein>
    <submittedName>
        <fullName evidence="2">Uncharacterized protein</fullName>
    </submittedName>
</protein>
<dbReference type="EMBL" id="LT607754">
    <property type="protein sequence ID" value="SCG76285.1"/>
    <property type="molecule type" value="Genomic_DNA"/>
</dbReference>
<evidence type="ECO:0000313" key="2">
    <source>
        <dbReference type="EMBL" id="SCG76285.1"/>
    </source>
</evidence>
<gene>
    <name evidence="2" type="ORF">GA0070613_5960</name>
</gene>
<dbReference type="AlphaFoldDB" id="A0A1C5K0E7"/>
<name>A0A1C5K0E7_9ACTN</name>
<organism evidence="2 3">
    <name type="scientific">Micromonospora inositola</name>
    <dbReference type="NCBI Taxonomy" id="47865"/>
    <lineage>
        <taxon>Bacteria</taxon>
        <taxon>Bacillati</taxon>
        <taxon>Actinomycetota</taxon>
        <taxon>Actinomycetes</taxon>
        <taxon>Micromonosporales</taxon>
        <taxon>Micromonosporaceae</taxon>
        <taxon>Micromonospora</taxon>
    </lineage>
</organism>
<sequence length="100" mass="11244">MVHVAGVPRGVKEAGAWATCTVHCSYHQRAEQAHPVKRKFARQRPRWPGARENNRVRARRTGYEARLGRWSTAAAPPRHSTQRPASRTAASPDPRRSVGR</sequence>
<evidence type="ECO:0000313" key="3">
    <source>
        <dbReference type="Proteomes" id="UP000198221"/>
    </source>
</evidence>
<proteinExistence type="predicted"/>
<feature type="region of interest" description="Disordered" evidence="1">
    <location>
        <begin position="33"/>
        <end position="100"/>
    </location>
</feature>
<accession>A0A1C5K0E7</accession>
<dbReference type="Proteomes" id="UP000198221">
    <property type="component" value="Chromosome I"/>
</dbReference>
<feature type="compositionally biased region" description="Basic residues" evidence="1">
    <location>
        <begin position="35"/>
        <end position="45"/>
    </location>
</feature>
<keyword evidence="3" id="KW-1185">Reference proteome</keyword>